<evidence type="ECO:0000256" key="2">
    <source>
        <dbReference type="SAM" id="SignalP"/>
    </source>
</evidence>
<accession>A0A8J6H6N6</accession>
<dbReference type="EMBL" id="JABDTM020028930">
    <property type="protein sequence ID" value="KAH0808263.1"/>
    <property type="molecule type" value="Genomic_DNA"/>
</dbReference>
<protein>
    <submittedName>
        <fullName evidence="3">Uncharacterized protein</fullName>
    </submittedName>
</protein>
<dbReference type="PROSITE" id="PS51257">
    <property type="entry name" value="PROKAR_LIPOPROTEIN"/>
    <property type="match status" value="1"/>
</dbReference>
<sequence length="163" mass="17570">MRGADRAGWCLLLVGVAACAGVTSRLPRTSAGQLAAAAAAQNKTAAQLRGNRTFQATIGPPPGRGASSRVSSRDFLVEVKDTTPKSKNLPTRKSPSREEFCGDESPKAAMICRGVIGGLFIFYRDLIRSLFFFFRADPDQDVSRSAKTLHSLNSTFYTPAEEL</sequence>
<dbReference type="AlphaFoldDB" id="A0A8J6H6N6"/>
<keyword evidence="2" id="KW-0732">Signal</keyword>
<evidence type="ECO:0000256" key="1">
    <source>
        <dbReference type="SAM" id="MobiDB-lite"/>
    </source>
</evidence>
<organism evidence="3 4">
    <name type="scientific">Tenebrio molitor</name>
    <name type="common">Yellow mealworm beetle</name>
    <dbReference type="NCBI Taxonomy" id="7067"/>
    <lineage>
        <taxon>Eukaryota</taxon>
        <taxon>Metazoa</taxon>
        <taxon>Ecdysozoa</taxon>
        <taxon>Arthropoda</taxon>
        <taxon>Hexapoda</taxon>
        <taxon>Insecta</taxon>
        <taxon>Pterygota</taxon>
        <taxon>Neoptera</taxon>
        <taxon>Endopterygota</taxon>
        <taxon>Coleoptera</taxon>
        <taxon>Polyphaga</taxon>
        <taxon>Cucujiformia</taxon>
        <taxon>Tenebrionidae</taxon>
        <taxon>Tenebrio</taxon>
    </lineage>
</organism>
<comment type="caution">
    <text evidence="3">The sequence shown here is derived from an EMBL/GenBank/DDBJ whole genome shotgun (WGS) entry which is preliminary data.</text>
</comment>
<dbReference type="Proteomes" id="UP000719412">
    <property type="component" value="Unassembled WGS sequence"/>
</dbReference>
<reference evidence="3" key="2">
    <citation type="submission" date="2021-08" db="EMBL/GenBank/DDBJ databases">
        <authorList>
            <person name="Eriksson T."/>
        </authorList>
    </citation>
    <scope>NUCLEOTIDE SEQUENCE</scope>
    <source>
        <strain evidence="3">Stoneville</strain>
        <tissue evidence="3">Whole head</tissue>
    </source>
</reference>
<evidence type="ECO:0000313" key="4">
    <source>
        <dbReference type="Proteomes" id="UP000719412"/>
    </source>
</evidence>
<feature type="region of interest" description="Disordered" evidence="1">
    <location>
        <begin position="81"/>
        <end position="102"/>
    </location>
</feature>
<proteinExistence type="predicted"/>
<reference evidence="3" key="1">
    <citation type="journal article" date="2020" name="J Insects Food Feed">
        <title>The yellow mealworm (Tenebrio molitor) genome: a resource for the emerging insects as food and feed industry.</title>
        <authorList>
            <person name="Eriksson T."/>
            <person name="Andere A."/>
            <person name="Kelstrup H."/>
            <person name="Emery V."/>
            <person name="Picard C."/>
        </authorList>
    </citation>
    <scope>NUCLEOTIDE SEQUENCE</scope>
    <source>
        <strain evidence="3">Stoneville</strain>
        <tissue evidence="3">Whole head</tissue>
    </source>
</reference>
<feature type="signal peptide" evidence="2">
    <location>
        <begin position="1"/>
        <end position="19"/>
    </location>
</feature>
<evidence type="ECO:0000313" key="3">
    <source>
        <dbReference type="EMBL" id="KAH0808263.1"/>
    </source>
</evidence>
<feature type="chain" id="PRO_5035302264" evidence="2">
    <location>
        <begin position="20"/>
        <end position="163"/>
    </location>
</feature>
<gene>
    <name evidence="3" type="ORF">GEV33_014528</name>
</gene>
<keyword evidence="4" id="KW-1185">Reference proteome</keyword>
<name>A0A8J6H6N6_TENMO</name>